<feature type="compositionally biased region" description="Basic and acidic residues" evidence="7">
    <location>
        <begin position="88"/>
        <end position="108"/>
    </location>
</feature>
<evidence type="ECO:0000259" key="8">
    <source>
        <dbReference type="PROSITE" id="PS50217"/>
    </source>
</evidence>
<dbReference type="InterPro" id="IPR045314">
    <property type="entry name" value="bZIP_plant_GBF1"/>
</dbReference>
<feature type="domain" description="BZIP" evidence="8">
    <location>
        <begin position="187"/>
        <end position="250"/>
    </location>
</feature>
<dbReference type="PANTHER" id="PTHR45967:SF1">
    <property type="entry name" value="G-BOX-BINDING FACTOR 3"/>
    <property type="match status" value="1"/>
</dbReference>
<dbReference type="Pfam" id="PF00170">
    <property type="entry name" value="bZIP_1"/>
    <property type="match status" value="1"/>
</dbReference>
<evidence type="ECO:0000256" key="7">
    <source>
        <dbReference type="SAM" id="MobiDB-lite"/>
    </source>
</evidence>
<dbReference type="SUPFAM" id="SSF57959">
    <property type="entry name" value="Leucine zipper domain"/>
    <property type="match status" value="1"/>
</dbReference>
<protein>
    <recommendedName>
        <fullName evidence="8">BZIP domain-containing protein</fullName>
    </recommendedName>
</protein>
<comment type="similarity">
    <text evidence="2">Belongs to the bZIP family.</text>
</comment>
<keyword evidence="4" id="KW-0238">DNA-binding</keyword>
<dbReference type="GO" id="GO:0000976">
    <property type="term" value="F:transcription cis-regulatory region binding"/>
    <property type="evidence" value="ECO:0007669"/>
    <property type="project" value="UniProtKB-ARBA"/>
</dbReference>
<keyword evidence="6" id="KW-0539">Nucleus</keyword>
<dbReference type="PANTHER" id="PTHR45967">
    <property type="entry name" value="G-BOX-BINDING FACTOR 3-RELATED"/>
    <property type="match status" value="1"/>
</dbReference>
<dbReference type="AlphaFoldDB" id="A0AA88VCX7"/>
<accession>A0AA88VCX7</accession>
<proteinExistence type="inferred from homology"/>
<keyword evidence="10" id="KW-1185">Reference proteome</keyword>
<dbReference type="GO" id="GO:0003700">
    <property type="term" value="F:DNA-binding transcription factor activity"/>
    <property type="evidence" value="ECO:0007669"/>
    <property type="project" value="InterPro"/>
</dbReference>
<keyword evidence="3" id="KW-0805">Transcription regulation</keyword>
<evidence type="ECO:0000256" key="1">
    <source>
        <dbReference type="ARBA" id="ARBA00004123"/>
    </source>
</evidence>
<dbReference type="Pfam" id="PF07777">
    <property type="entry name" value="MFMR"/>
    <property type="match status" value="1"/>
</dbReference>
<dbReference type="EMBL" id="JAVXUP010002139">
    <property type="protein sequence ID" value="KAK3005363.1"/>
    <property type="molecule type" value="Genomic_DNA"/>
</dbReference>
<evidence type="ECO:0000256" key="2">
    <source>
        <dbReference type="ARBA" id="ARBA00007163"/>
    </source>
</evidence>
<reference evidence="9" key="1">
    <citation type="submission" date="2022-12" db="EMBL/GenBank/DDBJ databases">
        <title>Draft genome assemblies for two species of Escallonia (Escalloniales).</title>
        <authorList>
            <person name="Chanderbali A."/>
            <person name="Dervinis C."/>
            <person name="Anghel I."/>
            <person name="Soltis D."/>
            <person name="Soltis P."/>
            <person name="Zapata F."/>
        </authorList>
    </citation>
    <scope>NUCLEOTIDE SEQUENCE</scope>
    <source>
        <strain evidence="9">UCBG64.0493</strain>
        <tissue evidence="9">Leaf</tissue>
    </source>
</reference>
<dbReference type="CDD" id="cd14702">
    <property type="entry name" value="bZIP_plant_GBF1"/>
    <property type="match status" value="1"/>
</dbReference>
<name>A0AA88VCX7_9ASTE</name>
<dbReference type="SMART" id="SM00338">
    <property type="entry name" value="BRLZ"/>
    <property type="match status" value="1"/>
</dbReference>
<gene>
    <name evidence="9" type="ORF">RJ639_015466</name>
</gene>
<feature type="region of interest" description="Disordered" evidence="7">
    <location>
        <begin position="75"/>
        <end position="114"/>
    </location>
</feature>
<keyword evidence="5" id="KW-0804">Transcription</keyword>
<evidence type="ECO:0000313" key="10">
    <source>
        <dbReference type="Proteomes" id="UP001188597"/>
    </source>
</evidence>
<feature type="compositionally biased region" description="Polar residues" evidence="7">
    <location>
        <begin position="144"/>
        <end position="156"/>
    </location>
</feature>
<evidence type="ECO:0000256" key="6">
    <source>
        <dbReference type="ARBA" id="ARBA00023242"/>
    </source>
</evidence>
<comment type="caution">
    <text evidence="9">The sequence shown here is derived from an EMBL/GenBank/DDBJ whole genome shotgun (WGS) entry which is preliminary data.</text>
</comment>
<dbReference type="PROSITE" id="PS50217">
    <property type="entry name" value="BZIP"/>
    <property type="match status" value="1"/>
</dbReference>
<dbReference type="Gene3D" id="1.20.5.170">
    <property type="match status" value="1"/>
</dbReference>
<evidence type="ECO:0000256" key="4">
    <source>
        <dbReference type="ARBA" id="ARBA00023125"/>
    </source>
</evidence>
<evidence type="ECO:0000256" key="5">
    <source>
        <dbReference type="ARBA" id="ARBA00023163"/>
    </source>
</evidence>
<evidence type="ECO:0000256" key="3">
    <source>
        <dbReference type="ARBA" id="ARBA00023015"/>
    </source>
</evidence>
<dbReference type="Proteomes" id="UP001188597">
    <property type="component" value="Unassembled WGS sequence"/>
</dbReference>
<dbReference type="Pfam" id="PF16596">
    <property type="entry name" value="MFMR_assoc"/>
    <property type="match status" value="1"/>
</dbReference>
<evidence type="ECO:0000313" key="9">
    <source>
        <dbReference type="EMBL" id="KAK3005363.1"/>
    </source>
</evidence>
<dbReference type="InterPro" id="IPR046347">
    <property type="entry name" value="bZIP_sf"/>
</dbReference>
<feature type="region of interest" description="Disordered" evidence="7">
    <location>
        <begin position="137"/>
        <end position="160"/>
    </location>
</feature>
<comment type="subcellular location">
    <subcellularLocation>
        <location evidence="1">Nucleus</location>
    </subcellularLocation>
</comment>
<dbReference type="InterPro" id="IPR044827">
    <property type="entry name" value="GBF-like"/>
</dbReference>
<dbReference type="GO" id="GO:0005634">
    <property type="term" value="C:nucleus"/>
    <property type="evidence" value="ECO:0007669"/>
    <property type="project" value="UniProtKB-SubCell"/>
</dbReference>
<organism evidence="9 10">
    <name type="scientific">Escallonia herrerae</name>
    <dbReference type="NCBI Taxonomy" id="1293975"/>
    <lineage>
        <taxon>Eukaryota</taxon>
        <taxon>Viridiplantae</taxon>
        <taxon>Streptophyta</taxon>
        <taxon>Embryophyta</taxon>
        <taxon>Tracheophyta</taxon>
        <taxon>Spermatophyta</taxon>
        <taxon>Magnoliopsida</taxon>
        <taxon>eudicotyledons</taxon>
        <taxon>Gunneridae</taxon>
        <taxon>Pentapetalae</taxon>
        <taxon>asterids</taxon>
        <taxon>campanulids</taxon>
        <taxon>Escalloniales</taxon>
        <taxon>Escalloniaceae</taxon>
        <taxon>Escallonia</taxon>
    </lineage>
</organism>
<dbReference type="InterPro" id="IPR012900">
    <property type="entry name" value="MFMR"/>
</dbReference>
<dbReference type="PROSITE" id="PS00036">
    <property type="entry name" value="BZIP_BASIC"/>
    <property type="match status" value="1"/>
</dbReference>
<sequence>MYDSIPDKDDFRSKLQPMIPPYGAPYAVYAHGGVYAHPGVPLAAPPLSIDSPAKSSGNTDRGLMKKLKGFDGLAMSLGNNSTESGEGEADHEVSHSEETEAKECKNETRSGSLPVGETDVALEKVMGVNVPPTSVAGKVEGTVPSPSMSGGLQTGSPPGVDAKTSMAGVLHPCAVIPNEAWLQNERELKRERRKQSNRESARRSRLRKQAEAEELAIKVESLTAENMTLKSEISCLAENSRKLKLENATLMEKLKSAQPAQAEAVNLSKVDEIHALPLSTANLLSRVNNSLSSERNDREGEIYERSAKSNAKLRQLLDASPRTDAVAAG</sequence>
<dbReference type="InterPro" id="IPR004827">
    <property type="entry name" value="bZIP"/>
</dbReference>
<feature type="region of interest" description="Disordered" evidence="7">
    <location>
        <begin position="187"/>
        <end position="210"/>
    </location>
</feature>